<keyword evidence="1" id="KW-0472">Membrane</keyword>
<feature type="transmembrane region" description="Helical" evidence="1">
    <location>
        <begin position="289"/>
        <end position="315"/>
    </location>
</feature>
<gene>
    <name evidence="3" type="ordered locus">HRM2_29050</name>
</gene>
<dbReference type="Pfam" id="PF06808">
    <property type="entry name" value="DctM"/>
    <property type="match status" value="1"/>
</dbReference>
<dbReference type="NCBIfam" id="TIGR02123">
    <property type="entry name" value="TRAP_fused"/>
    <property type="match status" value="1"/>
</dbReference>
<evidence type="ECO:0000313" key="3">
    <source>
        <dbReference type="EMBL" id="ACN15993.1"/>
    </source>
</evidence>
<dbReference type="EMBL" id="CP001087">
    <property type="protein sequence ID" value="ACN15993.1"/>
    <property type="molecule type" value="Genomic_DNA"/>
</dbReference>
<feature type="transmembrane region" description="Helical" evidence="1">
    <location>
        <begin position="398"/>
        <end position="428"/>
    </location>
</feature>
<dbReference type="InterPro" id="IPR011853">
    <property type="entry name" value="TRAP_DctM-Dct_fused"/>
</dbReference>
<dbReference type="PANTHER" id="PTHR43849:SF2">
    <property type="entry name" value="BLL3936 PROTEIN"/>
    <property type="match status" value="1"/>
</dbReference>
<feature type="transmembrane region" description="Helical" evidence="1">
    <location>
        <begin position="604"/>
        <end position="622"/>
    </location>
</feature>
<feature type="transmembrane region" description="Helical" evidence="1">
    <location>
        <begin position="336"/>
        <end position="354"/>
    </location>
</feature>
<keyword evidence="1" id="KW-0812">Transmembrane</keyword>
<dbReference type="RefSeq" id="WP_015904755.1">
    <property type="nucleotide sequence ID" value="NC_012108.1"/>
</dbReference>
<dbReference type="Proteomes" id="UP000000442">
    <property type="component" value="Chromosome"/>
</dbReference>
<feature type="transmembrane region" description="Helical" evidence="1">
    <location>
        <begin position="67"/>
        <end position="87"/>
    </location>
</feature>
<feature type="transmembrane region" description="Helical" evidence="1">
    <location>
        <begin position="578"/>
        <end position="598"/>
    </location>
</feature>
<feature type="transmembrane region" description="Helical" evidence="1">
    <location>
        <begin position="99"/>
        <end position="118"/>
    </location>
</feature>
<keyword evidence="4" id="KW-1185">Reference proteome</keyword>
<accession>C0QJW7</accession>
<organism evidence="3 4">
    <name type="scientific">Desulforapulum autotrophicum (strain ATCC 43914 / DSM 3382 / VKM B-1955 / HRM2)</name>
    <name type="common">Desulfobacterium autotrophicum</name>
    <dbReference type="NCBI Taxonomy" id="177437"/>
    <lineage>
        <taxon>Bacteria</taxon>
        <taxon>Pseudomonadati</taxon>
        <taxon>Thermodesulfobacteriota</taxon>
        <taxon>Desulfobacteria</taxon>
        <taxon>Desulfobacterales</taxon>
        <taxon>Desulfobacteraceae</taxon>
        <taxon>Desulforapulum</taxon>
    </lineage>
</organism>
<proteinExistence type="predicted"/>
<feature type="domain" description="TRAP C4-dicarboxylate transport system permease DctM subunit" evidence="2">
    <location>
        <begin position="109"/>
        <end position="545"/>
    </location>
</feature>
<feature type="transmembrane region" description="Helical" evidence="1">
    <location>
        <begin position="12"/>
        <end position="32"/>
    </location>
</feature>
<feature type="transmembrane region" description="Helical" evidence="1">
    <location>
        <begin position="257"/>
        <end position="283"/>
    </location>
</feature>
<protein>
    <submittedName>
        <fullName evidence="3">TRAP transporter, 4TM/12TM fusion protein</fullName>
    </submittedName>
</protein>
<feature type="transmembrane region" description="Helical" evidence="1">
    <location>
        <begin position="38"/>
        <end position="55"/>
    </location>
</feature>
<feature type="transmembrane region" description="Helical" evidence="1">
    <location>
        <begin position="434"/>
        <end position="452"/>
    </location>
</feature>
<dbReference type="PANTHER" id="PTHR43849">
    <property type="entry name" value="BLL3936 PROTEIN"/>
    <property type="match status" value="1"/>
</dbReference>
<feature type="transmembrane region" description="Helical" evidence="1">
    <location>
        <begin position="485"/>
        <end position="508"/>
    </location>
</feature>
<feature type="transmembrane region" description="Helical" evidence="1">
    <location>
        <begin position="546"/>
        <end position="566"/>
    </location>
</feature>
<dbReference type="STRING" id="177437.HRM2_29050"/>
<sequence length="637" mass="68859">MKDSNTWQNKAIGAWLAALSIFQLYTATVGIYQPRIQRGIHLLFLLPAAFVIFPASTKKHYKKVGIFNWILAALSILPPLYIIYFYERLTERLEFVDDVLTIELVLGTLMIVLILEAVRRAVVPAMAYLIIGFFVYLYAAPYLPGVFYSKPIAFTEIIEMQYLITDAGIFGSITGVSATFVALFVIFGAFMEVTKTGQFFTDLACRIAGKSNGGPAKIAVISSGLFGSISGVAAANVYSTGVFTIPLMKKLGYRRTFAGAVEAAASTGGMLMPPVMGAGAFVMAEITGISYVNIVIAAMLGSLLLYASMVVRVHYMAQRLNLTGVDEKDMVSYRQILKDSYLLVPMILLVVMLLKGYSPFMAANVAIAVVFLISFLKKETRMTPSRLFETLRLAGQNMIMIALACAGAGMVVAIVTHTGLALGIATVITNWSGGHLLPAMLLVMCTSLVMGMGLPCTPAYIIAVTIGGPAMLAMGVDMLPAHLFVYYFAVLAGVTPPVCVPAFCAAAIANSPPLETGFEAFKLAIVGFLIPYVFVFNKALLMQGTALEIITVTLMIFLAIVFFASALSRYFFRPLNRVLQAGLFVLAGFTTFICAKPGLLNSPMVRLLGALVLAGIVFHPLWSKFRDSNKINPEPNA</sequence>
<feature type="transmembrane region" description="Helical" evidence="1">
    <location>
        <begin position="167"/>
        <end position="190"/>
    </location>
</feature>
<evidence type="ECO:0000256" key="1">
    <source>
        <dbReference type="SAM" id="Phobius"/>
    </source>
</evidence>
<feature type="transmembrane region" description="Helical" evidence="1">
    <location>
        <begin position="520"/>
        <end position="540"/>
    </location>
</feature>
<dbReference type="eggNOG" id="COG4666">
    <property type="taxonomic scope" value="Bacteria"/>
</dbReference>
<keyword evidence="1" id="KW-1133">Transmembrane helix</keyword>
<dbReference type="OrthoDB" id="9759894at2"/>
<dbReference type="KEGG" id="dat:HRM2_29050"/>
<name>C0QJW7_DESAH</name>
<dbReference type="InterPro" id="IPR010656">
    <property type="entry name" value="DctM"/>
</dbReference>
<feature type="transmembrane region" description="Helical" evidence="1">
    <location>
        <begin position="125"/>
        <end position="147"/>
    </location>
</feature>
<evidence type="ECO:0000313" key="4">
    <source>
        <dbReference type="Proteomes" id="UP000000442"/>
    </source>
</evidence>
<dbReference type="HOGENOM" id="CLU_007041_3_1_7"/>
<dbReference type="AlphaFoldDB" id="C0QJW7"/>
<evidence type="ECO:0000259" key="2">
    <source>
        <dbReference type="Pfam" id="PF06808"/>
    </source>
</evidence>
<reference evidence="3 4" key="1">
    <citation type="journal article" date="2009" name="Environ. Microbiol.">
        <title>Genome sequence of Desulfobacterium autotrophicum HRM2, a marine sulfate reducer oxidizing organic carbon completely to carbon dioxide.</title>
        <authorList>
            <person name="Strittmatter A.W."/>
            <person name="Liesegang H."/>
            <person name="Rabus R."/>
            <person name="Decker I."/>
            <person name="Amann J."/>
            <person name="Andres S."/>
            <person name="Henne A."/>
            <person name="Fricke W.F."/>
            <person name="Martinez-Arias R."/>
            <person name="Bartels D."/>
            <person name="Goesmann A."/>
            <person name="Krause L."/>
            <person name="Puehler A."/>
            <person name="Klenk H.P."/>
            <person name="Richter M."/>
            <person name="Schuler M."/>
            <person name="Gloeckner F.O."/>
            <person name="Meyerdierks A."/>
            <person name="Gottschalk G."/>
            <person name="Amann R."/>
        </authorList>
    </citation>
    <scope>NUCLEOTIDE SEQUENCE [LARGE SCALE GENOMIC DNA]</scope>
    <source>
        <strain evidence="4">ATCC 43914 / DSM 3382 / HRM2</strain>
    </source>
</reference>